<dbReference type="GO" id="GO:0016042">
    <property type="term" value="P:lipid catabolic process"/>
    <property type="evidence" value="ECO:0007669"/>
    <property type="project" value="UniProtKB-UniRule"/>
</dbReference>
<dbReference type="EMBL" id="QWFX01000005">
    <property type="protein sequence ID" value="RIJ33148.1"/>
    <property type="molecule type" value="Genomic_DNA"/>
</dbReference>
<evidence type="ECO:0000256" key="1">
    <source>
        <dbReference type="ARBA" id="ARBA00022801"/>
    </source>
</evidence>
<dbReference type="GO" id="GO:0016787">
    <property type="term" value="F:hydrolase activity"/>
    <property type="evidence" value="ECO:0007669"/>
    <property type="project" value="UniProtKB-UniRule"/>
</dbReference>
<dbReference type="PROSITE" id="PS51635">
    <property type="entry name" value="PNPLA"/>
    <property type="match status" value="1"/>
</dbReference>
<dbReference type="PANTHER" id="PTHR14226:SF78">
    <property type="entry name" value="SLR0060 PROTEIN"/>
    <property type="match status" value="1"/>
</dbReference>
<dbReference type="Gene3D" id="3.40.1090.10">
    <property type="entry name" value="Cytosolic phospholipase A2 catalytic domain"/>
    <property type="match status" value="2"/>
</dbReference>
<evidence type="ECO:0000256" key="3">
    <source>
        <dbReference type="ARBA" id="ARBA00023098"/>
    </source>
</evidence>
<keyword evidence="1 4" id="KW-0378">Hydrolase</keyword>
<comment type="caution">
    <text evidence="4">Lacks conserved residue(s) required for the propagation of feature annotation.</text>
</comment>
<protein>
    <submittedName>
        <fullName evidence="6">Patatin-like phospholipase family protein</fullName>
    </submittedName>
</protein>
<comment type="caution">
    <text evidence="6">The sequence shown here is derived from an EMBL/GenBank/DDBJ whole genome shotgun (WGS) entry which is preliminary data.</text>
</comment>
<dbReference type="InterPro" id="IPR002641">
    <property type="entry name" value="PNPLA_dom"/>
</dbReference>
<feature type="short sequence motif" description="DGA/G" evidence="4">
    <location>
        <begin position="200"/>
        <end position="202"/>
    </location>
</feature>
<organism evidence="6 7">
    <name type="scientific">Henriciella mobilis</name>
    <dbReference type="NCBI Taxonomy" id="2305467"/>
    <lineage>
        <taxon>Bacteria</taxon>
        <taxon>Pseudomonadati</taxon>
        <taxon>Pseudomonadota</taxon>
        <taxon>Alphaproteobacteria</taxon>
        <taxon>Hyphomonadales</taxon>
        <taxon>Hyphomonadaceae</taxon>
        <taxon>Henriciella</taxon>
    </lineage>
</organism>
<name>A0A399RPM5_9PROT</name>
<evidence type="ECO:0000259" key="5">
    <source>
        <dbReference type="PROSITE" id="PS51635"/>
    </source>
</evidence>
<evidence type="ECO:0000313" key="6">
    <source>
        <dbReference type="EMBL" id="RIJ33148.1"/>
    </source>
</evidence>
<dbReference type="Proteomes" id="UP000266385">
    <property type="component" value="Unassembled WGS sequence"/>
</dbReference>
<dbReference type="AlphaFoldDB" id="A0A399RPM5"/>
<gene>
    <name evidence="6" type="ORF">D1223_00780</name>
</gene>
<feature type="active site" description="Nucleophile" evidence="4">
    <location>
        <position position="47"/>
    </location>
</feature>
<dbReference type="SUPFAM" id="SSF52151">
    <property type="entry name" value="FabD/lysophospholipase-like"/>
    <property type="match status" value="1"/>
</dbReference>
<feature type="domain" description="PNPLA" evidence="5">
    <location>
        <begin position="13"/>
        <end position="213"/>
    </location>
</feature>
<keyword evidence="3 4" id="KW-0443">Lipid metabolism</keyword>
<sequence length="348" mass="38231">MARSVPKPKPVSLALQGGGAHGAFTWGVLDRLSECETLDIRAMTATSAGAMNAVAYITGLERGGPAGAREALESFWREISRRGAPLDALMPTSAASSMFQNHPFKAWTPHNFAAAMTSFLSPYDLNPFDINPLRETVESQIDFDAVHASSLRLFVAATNVETGKVRIFEDGEVSLDAVLASACLPHTFKAVEIDGVPYWDGGYLGNPSLFPLFYSDAPRDVVLITLNPIERPGTPRTAGEIQDRLNEITFNASLLGELRAIAFVQKLLNQNLLAKTVRSNYRKVNIHAIRGGESLRTLRLESKYDTSWSFLTGLRDKGRAYAEEWLETCEPKVGKQSSLDIHQDFLND</sequence>
<feature type="active site" description="Proton acceptor" evidence="4">
    <location>
        <position position="200"/>
    </location>
</feature>
<feature type="short sequence motif" description="GXGXXG" evidence="4">
    <location>
        <begin position="17"/>
        <end position="22"/>
    </location>
</feature>
<dbReference type="RefSeq" id="WP_119375226.1">
    <property type="nucleotide sequence ID" value="NZ_QWFX01000005.1"/>
</dbReference>
<dbReference type="InterPro" id="IPR050301">
    <property type="entry name" value="NTE"/>
</dbReference>
<dbReference type="PANTHER" id="PTHR14226">
    <property type="entry name" value="NEUROPATHY TARGET ESTERASE/SWISS CHEESE D.MELANOGASTER"/>
    <property type="match status" value="1"/>
</dbReference>
<evidence type="ECO:0000256" key="2">
    <source>
        <dbReference type="ARBA" id="ARBA00022963"/>
    </source>
</evidence>
<evidence type="ECO:0000313" key="7">
    <source>
        <dbReference type="Proteomes" id="UP000266385"/>
    </source>
</evidence>
<dbReference type="Pfam" id="PF01734">
    <property type="entry name" value="Patatin"/>
    <property type="match status" value="1"/>
</dbReference>
<dbReference type="InterPro" id="IPR016035">
    <property type="entry name" value="Acyl_Trfase/lysoPLipase"/>
</dbReference>
<keyword evidence="7" id="KW-1185">Reference proteome</keyword>
<keyword evidence="2 4" id="KW-0442">Lipid degradation</keyword>
<accession>A0A399RPM5</accession>
<proteinExistence type="predicted"/>
<evidence type="ECO:0000256" key="4">
    <source>
        <dbReference type="PROSITE-ProRule" id="PRU01161"/>
    </source>
</evidence>
<reference evidence="6 7" key="1">
    <citation type="submission" date="2018-08" db="EMBL/GenBank/DDBJ databases">
        <title>Henriciella mobilis sp. nov., isolated from seawater.</title>
        <authorList>
            <person name="Cheng H."/>
            <person name="Wu Y.-H."/>
            <person name="Xu X.-W."/>
            <person name="Guo L.-L."/>
        </authorList>
    </citation>
    <scope>NUCLEOTIDE SEQUENCE [LARGE SCALE GENOMIC DNA]</scope>
    <source>
        <strain evidence="6 7">JN25</strain>
    </source>
</reference>
<dbReference type="OrthoDB" id="9807112at2"/>